<sequence length="216" mass="24174">MCEEENEIGTSDNRATGDEDVHNTGKAGAYQRPHALGRQGSDSVSPQDDITHCTILLSTTSKRGSFLDCEDAVRRDQVSSRLPNRPHALRRGEEPGVPEHLAYQDACVRLVKAVISDFDALFDSNDYVGIVAMDGSFVNSVELPLLWRSGLIEAKEKTVEQRAEDGPQAESRHTLGEEELLRFQALFQDPQNRQTVLERWGNKAQGWLDAFYAVWM</sequence>
<organism evidence="2 3">
    <name type="scientific">Marasmius tenuissimus</name>
    <dbReference type="NCBI Taxonomy" id="585030"/>
    <lineage>
        <taxon>Eukaryota</taxon>
        <taxon>Fungi</taxon>
        <taxon>Dikarya</taxon>
        <taxon>Basidiomycota</taxon>
        <taxon>Agaricomycotina</taxon>
        <taxon>Agaricomycetes</taxon>
        <taxon>Agaricomycetidae</taxon>
        <taxon>Agaricales</taxon>
        <taxon>Marasmiineae</taxon>
        <taxon>Marasmiaceae</taxon>
        <taxon>Marasmius</taxon>
    </lineage>
</organism>
<feature type="region of interest" description="Disordered" evidence="1">
    <location>
        <begin position="1"/>
        <end position="46"/>
    </location>
</feature>
<evidence type="ECO:0000313" key="3">
    <source>
        <dbReference type="Proteomes" id="UP001437256"/>
    </source>
</evidence>
<evidence type="ECO:0000313" key="2">
    <source>
        <dbReference type="EMBL" id="KAL0058643.1"/>
    </source>
</evidence>
<dbReference type="EMBL" id="JBBXMP010000291">
    <property type="protein sequence ID" value="KAL0058643.1"/>
    <property type="molecule type" value="Genomic_DNA"/>
</dbReference>
<gene>
    <name evidence="2" type="ORF">AAF712_014669</name>
</gene>
<name>A0ABR2ZBI7_9AGAR</name>
<reference evidence="2 3" key="1">
    <citation type="submission" date="2024-05" db="EMBL/GenBank/DDBJ databases">
        <title>A draft genome resource for the thread blight pathogen Marasmius tenuissimus strain MS-2.</title>
        <authorList>
            <person name="Yulfo-Soto G.E."/>
            <person name="Baruah I.K."/>
            <person name="Amoako-Attah I."/>
            <person name="Bukari Y."/>
            <person name="Meinhardt L.W."/>
            <person name="Bailey B.A."/>
            <person name="Cohen S.P."/>
        </authorList>
    </citation>
    <scope>NUCLEOTIDE SEQUENCE [LARGE SCALE GENOMIC DNA]</scope>
    <source>
        <strain evidence="2 3">MS-2</strain>
    </source>
</reference>
<accession>A0ABR2ZBI7</accession>
<comment type="caution">
    <text evidence="2">The sequence shown here is derived from an EMBL/GenBank/DDBJ whole genome shotgun (WGS) entry which is preliminary data.</text>
</comment>
<dbReference type="Proteomes" id="UP001437256">
    <property type="component" value="Unassembled WGS sequence"/>
</dbReference>
<proteinExistence type="predicted"/>
<protein>
    <submittedName>
        <fullName evidence="2">Uncharacterized protein</fullName>
    </submittedName>
</protein>
<keyword evidence="3" id="KW-1185">Reference proteome</keyword>
<evidence type="ECO:0000256" key="1">
    <source>
        <dbReference type="SAM" id="MobiDB-lite"/>
    </source>
</evidence>